<protein>
    <submittedName>
        <fullName evidence="2">Helix-turn-helix domain-containing protein</fullName>
    </submittedName>
</protein>
<comment type="caution">
    <text evidence="2">The sequence shown here is derived from an EMBL/GenBank/DDBJ whole genome shotgun (WGS) entry which is preliminary data.</text>
</comment>
<name>A0ABU6EZA0_9ACTN</name>
<dbReference type="PROSITE" id="PS51077">
    <property type="entry name" value="HTH_ICLR"/>
    <property type="match status" value="1"/>
</dbReference>
<organism evidence="2 3">
    <name type="scientific">Streptomyces endophyticus</name>
    <dbReference type="NCBI Taxonomy" id="714166"/>
    <lineage>
        <taxon>Bacteria</taxon>
        <taxon>Bacillati</taxon>
        <taxon>Actinomycetota</taxon>
        <taxon>Actinomycetes</taxon>
        <taxon>Kitasatosporales</taxon>
        <taxon>Streptomycetaceae</taxon>
        <taxon>Streptomyces</taxon>
    </lineage>
</organism>
<dbReference type="SUPFAM" id="SSF46785">
    <property type="entry name" value="Winged helix' DNA-binding domain"/>
    <property type="match status" value="1"/>
</dbReference>
<dbReference type="PANTHER" id="PTHR30136:SF24">
    <property type="entry name" value="HTH-TYPE TRANSCRIPTIONAL REPRESSOR ALLR"/>
    <property type="match status" value="1"/>
</dbReference>
<dbReference type="InterPro" id="IPR036390">
    <property type="entry name" value="WH_DNA-bd_sf"/>
</dbReference>
<dbReference type="InterPro" id="IPR050707">
    <property type="entry name" value="HTH_MetabolicPath_Reg"/>
</dbReference>
<reference evidence="2 3" key="1">
    <citation type="submission" date="2022-10" db="EMBL/GenBank/DDBJ databases">
        <authorList>
            <person name="Xie J."/>
            <person name="Shen N."/>
        </authorList>
    </citation>
    <scope>NUCLEOTIDE SEQUENCE [LARGE SCALE GENOMIC DNA]</scope>
    <source>
        <strain evidence="2 3">YIM65594</strain>
    </source>
</reference>
<dbReference type="Pfam" id="PF09339">
    <property type="entry name" value="HTH_IclR"/>
    <property type="match status" value="1"/>
</dbReference>
<dbReference type="Gene3D" id="1.10.10.10">
    <property type="entry name" value="Winged helix-like DNA-binding domain superfamily/Winged helix DNA-binding domain"/>
    <property type="match status" value="1"/>
</dbReference>
<accession>A0ABU6EZA0</accession>
<keyword evidence="3" id="KW-1185">Reference proteome</keyword>
<evidence type="ECO:0000259" key="1">
    <source>
        <dbReference type="PROSITE" id="PS51077"/>
    </source>
</evidence>
<proteinExistence type="predicted"/>
<dbReference type="InterPro" id="IPR005471">
    <property type="entry name" value="Tscrpt_reg_IclR_N"/>
</dbReference>
<dbReference type="RefSeq" id="WP_326014719.1">
    <property type="nucleotide sequence ID" value="NZ_JAOZYC010000032.1"/>
</dbReference>
<dbReference type="SMART" id="SM00346">
    <property type="entry name" value="HTH_ICLR"/>
    <property type="match status" value="1"/>
</dbReference>
<evidence type="ECO:0000313" key="2">
    <source>
        <dbReference type="EMBL" id="MEB8337083.1"/>
    </source>
</evidence>
<sequence length="96" mass="10465">MAQPRTAGGTRLQSVERALRILTEASRHPEGLTAKRLARFLDVPLATTYHLLRTLAHEGWLEHTEGRYRVGPGAFAFGRTLAGPGEGGDEQGVCRV</sequence>
<dbReference type="EMBL" id="JAOZYC010000032">
    <property type="protein sequence ID" value="MEB8337083.1"/>
    <property type="molecule type" value="Genomic_DNA"/>
</dbReference>
<dbReference type="PANTHER" id="PTHR30136">
    <property type="entry name" value="HELIX-TURN-HELIX TRANSCRIPTIONAL REGULATOR, ICLR FAMILY"/>
    <property type="match status" value="1"/>
</dbReference>
<evidence type="ECO:0000313" key="3">
    <source>
        <dbReference type="Proteomes" id="UP001354931"/>
    </source>
</evidence>
<feature type="domain" description="HTH iclR-type" evidence="1">
    <location>
        <begin position="12"/>
        <end position="72"/>
    </location>
</feature>
<dbReference type="InterPro" id="IPR036388">
    <property type="entry name" value="WH-like_DNA-bd_sf"/>
</dbReference>
<dbReference type="Proteomes" id="UP001354931">
    <property type="component" value="Unassembled WGS sequence"/>
</dbReference>
<gene>
    <name evidence="2" type="ORF">OKJ99_06085</name>
</gene>